<evidence type="ECO:0000313" key="12">
    <source>
        <dbReference type="EMBL" id="TKB95911.1"/>
    </source>
</evidence>
<dbReference type="Pfam" id="PF10417">
    <property type="entry name" value="1-cysPrx_C"/>
    <property type="match status" value="1"/>
</dbReference>
<dbReference type="OrthoDB" id="9812811at2"/>
<dbReference type="PANTHER" id="PTHR10681">
    <property type="entry name" value="THIOREDOXIN PEROXIDASE"/>
    <property type="match status" value="1"/>
</dbReference>
<comment type="similarity">
    <text evidence="2">Belongs to the peroxiredoxin family. AhpC/Prx1 subfamily.</text>
</comment>
<dbReference type="GO" id="GO:0005829">
    <property type="term" value="C:cytosol"/>
    <property type="evidence" value="ECO:0007669"/>
    <property type="project" value="TreeGrafter"/>
</dbReference>
<dbReference type="PIRSF" id="PIRSF000239">
    <property type="entry name" value="AHPC"/>
    <property type="match status" value="1"/>
</dbReference>
<gene>
    <name evidence="12" type="ORF">FA046_14645</name>
</gene>
<keyword evidence="7" id="KW-0676">Redox-active center</keyword>
<evidence type="ECO:0000256" key="5">
    <source>
        <dbReference type="ARBA" id="ARBA00023002"/>
    </source>
</evidence>
<dbReference type="CDD" id="cd03015">
    <property type="entry name" value="PRX_Typ2cys"/>
    <property type="match status" value="1"/>
</dbReference>
<dbReference type="InterPro" id="IPR024706">
    <property type="entry name" value="Peroxiredoxin_AhpC-typ"/>
</dbReference>
<keyword evidence="13" id="KW-1185">Reference proteome</keyword>
<dbReference type="InterPro" id="IPR013766">
    <property type="entry name" value="Thioredoxin_domain"/>
</dbReference>
<evidence type="ECO:0000256" key="2">
    <source>
        <dbReference type="ARBA" id="ARBA00009796"/>
    </source>
</evidence>
<evidence type="ECO:0000313" key="13">
    <source>
        <dbReference type="Proteomes" id="UP000308181"/>
    </source>
</evidence>
<sequence length="210" mass="23355">MALVGKKAPKFTVGAVINGEEIVDDFSLEQYVGKKNVIFFFYPKDFTFVCPTEIHAFQEKVAEFAKRDTVVVGCSTDSEETHLAWLNTPKDNAGIQGVTFPIVADNSKVISMNFGVLGGEYSFDNETRTWSFAGAPIAYRGTFLIDKEGIVRHESINDFPLGRNIDEYIRLIDAQLHVEKYGEVCPANWEEGETAMVATSKGVVEYFSAN</sequence>
<dbReference type="InterPro" id="IPR036249">
    <property type="entry name" value="Thioredoxin-like_sf"/>
</dbReference>
<dbReference type="InterPro" id="IPR050217">
    <property type="entry name" value="Peroxiredoxin"/>
</dbReference>
<dbReference type="GO" id="GO:0006979">
    <property type="term" value="P:response to oxidative stress"/>
    <property type="evidence" value="ECO:0007669"/>
    <property type="project" value="TreeGrafter"/>
</dbReference>
<proteinExistence type="inferred from homology"/>
<feature type="domain" description="Thioredoxin" evidence="11">
    <location>
        <begin position="2"/>
        <end position="177"/>
    </location>
</feature>
<dbReference type="FunFam" id="3.40.30.10:FF:000002">
    <property type="entry name" value="Alkyl hydroperoxide reductase C"/>
    <property type="match status" value="1"/>
</dbReference>
<dbReference type="Gene3D" id="3.40.30.10">
    <property type="entry name" value="Glutaredoxin"/>
    <property type="match status" value="1"/>
</dbReference>
<name>A0A4U1BUZ2_9SPHI</name>
<evidence type="ECO:0000256" key="9">
    <source>
        <dbReference type="ARBA" id="ARBA00037420"/>
    </source>
</evidence>
<dbReference type="EMBL" id="SWBP01000006">
    <property type="protein sequence ID" value="TKB95911.1"/>
    <property type="molecule type" value="Genomic_DNA"/>
</dbReference>
<dbReference type="GO" id="GO:0008379">
    <property type="term" value="F:thioredoxin peroxidase activity"/>
    <property type="evidence" value="ECO:0007669"/>
    <property type="project" value="TreeGrafter"/>
</dbReference>
<reference evidence="12 13" key="1">
    <citation type="submission" date="2019-04" db="EMBL/GenBank/DDBJ databases">
        <title>Pedobacter sp. AR-3-17 sp. nov., isolated from Arctic soil.</title>
        <authorList>
            <person name="Dahal R.H."/>
            <person name="Kim D.-U."/>
        </authorList>
    </citation>
    <scope>NUCLEOTIDE SEQUENCE [LARGE SCALE GENOMIC DNA]</scope>
    <source>
        <strain evidence="12 13">AR-3-17</strain>
    </source>
</reference>
<dbReference type="SUPFAM" id="SSF52833">
    <property type="entry name" value="Thioredoxin-like"/>
    <property type="match status" value="1"/>
</dbReference>
<dbReference type="GO" id="GO:0033554">
    <property type="term" value="P:cellular response to stress"/>
    <property type="evidence" value="ECO:0007669"/>
    <property type="project" value="TreeGrafter"/>
</dbReference>
<dbReference type="Pfam" id="PF00578">
    <property type="entry name" value="AhpC-TSA"/>
    <property type="match status" value="1"/>
</dbReference>
<dbReference type="PROSITE" id="PS51352">
    <property type="entry name" value="THIOREDOXIN_2"/>
    <property type="match status" value="1"/>
</dbReference>
<keyword evidence="3" id="KW-0963">Cytoplasm</keyword>
<keyword evidence="6" id="KW-1015">Disulfide bond</keyword>
<evidence type="ECO:0000256" key="3">
    <source>
        <dbReference type="ARBA" id="ARBA00022490"/>
    </source>
</evidence>
<dbReference type="RefSeq" id="WP_136827287.1">
    <property type="nucleotide sequence ID" value="NZ_SWBP01000006.1"/>
</dbReference>
<comment type="caution">
    <text evidence="12">The sequence shown here is derived from an EMBL/GenBank/DDBJ whole genome shotgun (WGS) entry which is preliminary data.</text>
</comment>
<dbReference type="InterPro" id="IPR000866">
    <property type="entry name" value="AhpC/TSA"/>
</dbReference>
<comment type="function">
    <text evidence="9">Thiol-specific peroxidase that catalyzes the reduction of hydrogen peroxide and organic hydroperoxides to water and alcohols, respectively. Plays a role in cell protection against oxidative stress by detoxifying peroxides.</text>
</comment>
<dbReference type="GO" id="GO:0042744">
    <property type="term" value="P:hydrogen peroxide catabolic process"/>
    <property type="evidence" value="ECO:0007669"/>
    <property type="project" value="TreeGrafter"/>
</dbReference>
<evidence type="ECO:0000256" key="10">
    <source>
        <dbReference type="PIRSR" id="PIRSR000239-1"/>
    </source>
</evidence>
<protein>
    <recommendedName>
        <fullName evidence="8">Thioredoxin peroxidase</fullName>
    </recommendedName>
</protein>
<evidence type="ECO:0000256" key="1">
    <source>
        <dbReference type="ARBA" id="ARBA00004496"/>
    </source>
</evidence>
<dbReference type="PANTHER" id="PTHR10681:SF128">
    <property type="entry name" value="THIOREDOXIN-DEPENDENT PEROXIDE REDUCTASE, MITOCHONDRIAL"/>
    <property type="match status" value="1"/>
</dbReference>
<evidence type="ECO:0000256" key="4">
    <source>
        <dbReference type="ARBA" id="ARBA00022559"/>
    </source>
</evidence>
<keyword evidence="5" id="KW-0560">Oxidoreductase</keyword>
<dbReference type="GO" id="GO:0045454">
    <property type="term" value="P:cell redox homeostasis"/>
    <property type="evidence" value="ECO:0007669"/>
    <property type="project" value="TreeGrafter"/>
</dbReference>
<organism evidence="12 13">
    <name type="scientific">Pedobacter cryophilus</name>
    <dbReference type="NCBI Taxonomy" id="2571271"/>
    <lineage>
        <taxon>Bacteria</taxon>
        <taxon>Pseudomonadati</taxon>
        <taxon>Bacteroidota</taxon>
        <taxon>Sphingobacteriia</taxon>
        <taxon>Sphingobacteriales</taxon>
        <taxon>Sphingobacteriaceae</taxon>
        <taxon>Pedobacter</taxon>
    </lineage>
</organism>
<evidence type="ECO:0000256" key="8">
    <source>
        <dbReference type="ARBA" id="ARBA00032824"/>
    </source>
</evidence>
<dbReference type="AlphaFoldDB" id="A0A4U1BUZ2"/>
<evidence type="ECO:0000256" key="6">
    <source>
        <dbReference type="ARBA" id="ARBA00023157"/>
    </source>
</evidence>
<feature type="active site" description="Cysteine sulfenic acid (-SOH) intermediate; for peroxidase activity" evidence="10">
    <location>
        <position position="50"/>
    </location>
</feature>
<keyword evidence="4" id="KW-0575">Peroxidase</keyword>
<evidence type="ECO:0000256" key="7">
    <source>
        <dbReference type="ARBA" id="ARBA00023284"/>
    </source>
</evidence>
<accession>A0A4U1BUZ2</accession>
<comment type="subcellular location">
    <subcellularLocation>
        <location evidence="1">Cytoplasm</location>
    </subcellularLocation>
</comment>
<dbReference type="InterPro" id="IPR019479">
    <property type="entry name" value="Peroxiredoxin_C"/>
</dbReference>
<dbReference type="Proteomes" id="UP000308181">
    <property type="component" value="Unassembled WGS sequence"/>
</dbReference>
<evidence type="ECO:0000259" key="11">
    <source>
        <dbReference type="PROSITE" id="PS51352"/>
    </source>
</evidence>